<reference evidence="5" key="3">
    <citation type="submission" date="2011-03" db="EMBL/GenBank/DDBJ databases">
        <title>Annotation of Magnaporthe poae ATCC 64411.</title>
        <authorList>
            <person name="Ma L.-J."/>
            <person name="Dead R."/>
            <person name="Young S.K."/>
            <person name="Zeng Q."/>
            <person name="Gargeya S."/>
            <person name="Fitzgerald M."/>
            <person name="Haas B."/>
            <person name="Abouelleil A."/>
            <person name="Alvarado L."/>
            <person name="Arachchi H.M."/>
            <person name="Berlin A."/>
            <person name="Brown A."/>
            <person name="Chapman S.B."/>
            <person name="Chen Z."/>
            <person name="Dunbar C."/>
            <person name="Freedman E."/>
            <person name="Gearin G."/>
            <person name="Gellesch M."/>
            <person name="Goldberg J."/>
            <person name="Griggs A."/>
            <person name="Gujja S."/>
            <person name="Heiman D."/>
            <person name="Howarth C."/>
            <person name="Larson L."/>
            <person name="Lui A."/>
            <person name="MacDonald P.J.P."/>
            <person name="Mehta T."/>
            <person name="Montmayeur A."/>
            <person name="Murphy C."/>
            <person name="Neiman D."/>
            <person name="Pearson M."/>
            <person name="Priest M."/>
            <person name="Roberts A."/>
            <person name="Saif S."/>
            <person name="Shea T."/>
            <person name="Shenoy N."/>
            <person name="Sisk P."/>
            <person name="Stolte C."/>
            <person name="Sykes S."/>
            <person name="Yandava C."/>
            <person name="Wortman J."/>
            <person name="Nusbaum C."/>
            <person name="Birren B."/>
        </authorList>
    </citation>
    <scope>NUCLEOTIDE SEQUENCE</scope>
    <source>
        <strain evidence="5">ATCC 64411</strain>
    </source>
</reference>
<dbReference type="PANTHER" id="PTHR43775:SF20">
    <property type="entry name" value="HYBRID PKS-NRPS SYNTHETASE APDA"/>
    <property type="match status" value="1"/>
</dbReference>
<reference evidence="7" key="2">
    <citation type="submission" date="2010-05" db="EMBL/GenBank/DDBJ databases">
        <title>The genome sequence of Magnaporthe poae strain ATCC 64411.</title>
        <authorList>
            <person name="Ma L.-J."/>
            <person name="Dead R."/>
            <person name="Young S."/>
            <person name="Zeng Q."/>
            <person name="Koehrsen M."/>
            <person name="Alvarado L."/>
            <person name="Berlin A."/>
            <person name="Chapman S.B."/>
            <person name="Chen Z."/>
            <person name="Freedman E."/>
            <person name="Gellesch M."/>
            <person name="Goldberg J."/>
            <person name="Griggs A."/>
            <person name="Gujja S."/>
            <person name="Heilman E.R."/>
            <person name="Heiman D."/>
            <person name="Hepburn T."/>
            <person name="Howarth C."/>
            <person name="Jen D."/>
            <person name="Larson L."/>
            <person name="Mehta T."/>
            <person name="Neiman D."/>
            <person name="Pearson M."/>
            <person name="Roberts A."/>
            <person name="Saif S."/>
            <person name="Shea T."/>
            <person name="Shenoy N."/>
            <person name="Sisk P."/>
            <person name="Stolte C."/>
            <person name="Sykes S."/>
            <person name="Walk T."/>
            <person name="White J."/>
            <person name="Yandava C."/>
            <person name="Haas B."/>
            <person name="Nusbaum C."/>
            <person name="Birren B."/>
        </authorList>
    </citation>
    <scope>NUCLEOTIDE SEQUENCE [LARGE SCALE GENOMIC DNA]</scope>
    <source>
        <strain evidence="7">ATCC 64411 / 73-15</strain>
    </source>
</reference>
<evidence type="ECO:0000256" key="3">
    <source>
        <dbReference type="ARBA" id="ARBA00022679"/>
    </source>
</evidence>
<evidence type="ECO:0000256" key="1">
    <source>
        <dbReference type="ARBA" id="ARBA00022450"/>
    </source>
</evidence>
<proteinExistence type="predicted"/>
<dbReference type="GO" id="GO:0006633">
    <property type="term" value="P:fatty acid biosynthetic process"/>
    <property type="evidence" value="ECO:0007669"/>
    <property type="project" value="TreeGrafter"/>
</dbReference>
<keyword evidence="1" id="KW-0596">Phosphopantetheine</keyword>
<accession>A0A0C4EC35</accession>
<dbReference type="GO" id="GO:0004312">
    <property type="term" value="F:fatty acid synthase activity"/>
    <property type="evidence" value="ECO:0007669"/>
    <property type="project" value="TreeGrafter"/>
</dbReference>
<dbReference type="EMBL" id="ADBL01002294">
    <property type="status" value="NOT_ANNOTATED_CDS"/>
    <property type="molecule type" value="Genomic_DNA"/>
</dbReference>
<dbReference type="Gene3D" id="3.40.366.10">
    <property type="entry name" value="Malonyl-Coenzyme A Acyl Carrier Protein, domain 2"/>
    <property type="match status" value="1"/>
</dbReference>
<dbReference type="InterPro" id="IPR001227">
    <property type="entry name" value="Ac_transferase_dom_sf"/>
</dbReference>
<dbReference type="VEuPathDB" id="FungiDB:MAPG_10249"/>
<evidence type="ECO:0000313" key="6">
    <source>
        <dbReference type="EnsemblFungi" id="MAPG_10249T0"/>
    </source>
</evidence>
<keyword evidence="2" id="KW-0597">Phosphoprotein</keyword>
<name>A0A0C4EC35_MAGP6</name>
<dbReference type="EnsemblFungi" id="MAPG_10249T0">
    <property type="protein sequence ID" value="MAPG_10249T0"/>
    <property type="gene ID" value="MAPG_10249"/>
</dbReference>
<evidence type="ECO:0000259" key="4">
    <source>
        <dbReference type="SMART" id="SM00827"/>
    </source>
</evidence>
<sequence length="346" mass="37581">MGEAAISQPLCTALQIVLVDMLGFAGIKLYSVVGHSSGEIGAAYAAGLLSARTLSASPTAGACMPSWPSRPMAERDPVMMLAPHSTEFCELEWFQGRTQIAARNSSSSITLSGDEDAIDEAVIIFQNEGKFARKLKVDTVYHSSHVVPWRGYRVKWYPSVHAKTGVMAQGNMSPQYWVDNMANPVLLSLAAGKARIESGPFDLVLKVGPAPVPKTPALDTIESVSGGQRPPYSGVLARGKDDVREFSNSLGYIWTQLGAGSAVFAAFQRAVSGSEAIGRFLPDLPKYPLDRARGFMALPRLTGLHKMVQDPIHPLLGRRCHDREASQSVQWRNIICPKEVPWLTSY</sequence>
<dbReference type="Proteomes" id="UP000011715">
    <property type="component" value="Unassembled WGS sequence"/>
</dbReference>
<dbReference type="GO" id="GO:0044550">
    <property type="term" value="P:secondary metabolite biosynthetic process"/>
    <property type="evidence" value="ECO:0007669"/>
    <property type="project" value="TreeGrafter"/>
</dbReference>
<gene>
    <name evidence="5" type="ORF">MAPG_10249</name>
</gene>
<dbReference type="InterPro" id="IPR014043">
    <property type="entry name" value="Acyl_transferase_dom"/>
</dbReference>
<dbReference type="PANTHER" id="PTHR43775">
    <property type="entry name" value="FATTY ACID SYNTHASE"/>
    <property type="match status" value="1"/>
</dbReference>
<reference evidence="5" key="1">
    <citation type="submission" date="2010-05" db="EMBL/GenBank/DDBJ databases">
        <title>The Genome Sequence of Magnaporthe poae strain ATCC 64411.</title>
        <authorList>
            <consortium name="The Broad Institute Genome Sequencing Platform"/>
            <consortium name="Broad Institute Genome Sequencing Center for Infectious Disease"/>
            <person name="Ma L.-J."/>
            <person name="Dead R."/>
            <person name="Young S."/>
            <person name="Zeng Q."/>
            <person name="Koehrsen M."/>
            <person name="Alvarado L."/>
            <person name="Berlin A."/>
            <person name="Chapman S.B."/>
            <person name="Chen Z."/>
            <person name="Freedman E."/>
            <person name="Gellesch M."/>
            <person name="Goldberg J."/>
            <person name="Griggs A."/>
            <person name="Gujja S."/>
            <person name="Heilman E.R."/>
            <person name="Heiman D."/>
            <person name="Hepburn T."/>
            <person name="Howarth C."/>
            <person name="Jen D."/>
            <person name="Larson L."/>
            <person name="Mehta T."/>
            <person name="Neiman D."/>
            <person name="Pearson M."/>
            <person name="Roberts A."/>
            <person name="Saif S."/>
            <person name="Shea T."/>
            <person name="Shenoy N."/>
            <person name="Sisk P."/>
            <person name="Stolte C."/>
            <person name="Sykes S."/>
            <person name="Walk T."/>
            <person name="White J."/>
            <person name="Yandava C."/>
            <person name="Haas B."/>
            <person name="Nusbaum C."/>
            <person name="Birren B."/>
        </authorList>
    </citation>
    <scope>NUCLEOTIDE SEQUENCE</scope>
    <source>
        <strain evidence="5">ATCC 64411</strain>
    </source>
</reference>
<protein>
    <recommendedName>
        <fullName evidence="4">Malonyl-CoA:ACP transacylase (MAT) domain-containing protein</fullName>
    </recommendedName>
</protein>
<dbReference type="SMART" id="SM00827">
    <property type="entry name" value="PKS_AT"/>
    <property type="match status" value="1"/>
</dbReference>
<feature type="domain" description="Malonyl-CoA:ACP transacylase (MAT)" evidence="4">
    <location>
        <begin position="1"/>
        <end position="240"/>
    </location>
</feature>
<reference evidence="6" key="4">
    <citation type="journal article" date="2015" name="G3 (Bethesda)">
        <title>Genome sequences of three phytopathogenic species of the Magnaporthaceae family of fungi.</title>
        <authorList>
            <person name="Okagaki L.H."/>
            <person name="Nunes C.C."/>
            <person name="Sailsbery J."/>
            <person name="Clay B."/>
            <person name="Brown D."/>
            <person name="John T."/>
            <person name="Oh Y."/>
            <person name="Young N."/>
            <person name="Fitzgerald M."/>
            <person name="Haas B.J."/>
            <person name="Zeng Q."/>
            <person name="Young S."/>
            <person name="Adiconis X."/>
            <person name="Fan L."/>
            <person name="Levin J.Z."/>
            <person name="Mitchell T.K."/>
            <person name="Okubara P.A."/>
            <person name="Farman M.L."/>
            <person name="Kohn L.M."/>
            <person name="Birren B."/>
            <person name="Ma L.-J."/>
            <person name="Dean R.A."/>
        </authorList>
    </citation>
    <scope>NUCLEOTIDE SEQUENCE</scope>
    <source>
        <strain evidence="6">ATCC 64411 / 73-15</strain>
    </source>
</reference>
<reference evidence="6" key="5">
    <citation type="submission" date="2015-06" db="UniProtKB">
        <authorList>
            <consortium name="EnsemblFungi"/>
        </authorList>
    </citation>
    <scope>IDENTIFICATION</scope>
    <source>
        <strain evidence="6">ATCC 64411</strain>
    </source>
</reference>
<evidence type="ECO:0000256" key="2">
    <source>
        <dbReference type="ARBA" id="ARBA00022553"/>
    </source>
</evidence>
<dbReference type="EMBL" id="GL876975">
    <property type="protein sequence ID" value="KLU90395.1"/>
    <property type="molecule type" value="Genomic_DNA"/>
</dbReference>
<dbReference type="InterPro" id="IPR016035">
    <property type="entry name" value="Acyl_Trfase/lysoPLipase"/>
</dbReference>
<keyword evidence="7" id="KW-1185">Reference proteome</keyword>
<dbReference type="OMA" id="CCADASE"/>
<evidence type="ECO:0000313" key="5">
    <source>
        <dbReference type="EMBL" id="KLU90395.1"/>
    </source>
</evidence>
<dbReference type="SUPFAM" id="SSF52151">
    <property type="entry name" value="FabD/lysophospholipase-like"/>
    <property type="match status" value="1"/>
</dbReference>
<dbReference type="InterPro" id="IPR016036">
    <property type="entry name" value="Malonyl_transacylase_ACP-bd"/>
</dbReference>
<dbReference type="AlphaFoldDB" id="A0A0C4EC35"/>
<dbReference type="eggNOG" id="KOG1202">
    <property type="taxonomic scope" value="Eukaryota"/>
</dbReference>
<organism evidence="6 7">
    <name type="scientific">Magnaporthiopsis poae (strain ATCC 64411 / 73-15)</name>
    <name type="common">Kentucky bluegrass fungus</name>
    <name type="synonym">Magnaporthe poae</name>
    <dbReference type="NCBI Taxonomy" id="644358"/>
    <lineage>
        <taxon>Eukaryota</taxon>
        <taxon>Fungi</taxon>
        <taxon>Dikarya</taxon>
        <taxon>Ascomycota</taxon>
        <taxon>Pezizomycotina</taxon>
        <taxon>Sordariomycetes</taxon>
        <taxon>Sordariomycetidae</taxon>
        <taxon>Magnaporthales</taxon>
        <taxon>Magnaporthaceae</taxon>
        <taxon>Magnaporthiopsis</taxon>
    </lineage>
</organism>
<dbReference type="SUPFAM" id="SSF55048">
    <property type="entry name" value="Probable ACP-binding domain of malonyl-CoA ACP transacylase"/>
    <property type="match status" value="1"/>
</dbReference>
<dbReference type="InterPro" id="IPR050091">
    <property type="entry name" value="PKS_NRPS_Biosynth_Enz"/>
</dbReference>
<keyword evidence="3" id="KW-0808">Transferase</keyword>
<dbReference type="OrthoDB" id="4920000at2759"/>
<dbReference type="Pfam" id="PF00698">
    <property type="entry name" value="Acyl_transf_1"/>
    <property type="match status" value="1"/>
</dbReference>
<evidence type="ECO:0000313" key="7">
    <source>
        <dbReference type="Proteomes" id="UP000011715"/>
    </source>
</evidence>
<dbReference type="STRING" id="644358.A0A0C4EC35"/>